<feature type="transmembrane region" description="Helical" evidence="1">
    <location>
        <begin position="68"/>
        <end position="89"/>
    </location>
</feature>
<gene>
    <name evidence="2" type="ORF">GCM10010422_28260</name>
</gene>
<evidence type="ECO:0000256" key="1">
    <source>
        <dbReference type="SAM" id="Phobius"/>
    </source>
</evidence>
<evidence type="ECO:0000313" key="3">
    <source>
        <dbReference type="Proteomes" id="UP001501721"/>
    </source>
</evidence>
<proteinExistence type="predicted"/>
<reference evidence="3" key="1">
    <citation type="journal article" date="2019" name="Int. J. Syst. Evol. Microbiol.">
        <title>The Global Catalogue of Microorganisms (GCM) 10K type strain sequencing project: providing services to taxonomists for standard genome sequencing and annotation.</title>
        <authorList>
            <consortium name="The Broad Institute Genomics Platform"/>
            <consortium name="The Broad Institute Genome Sequencing Center for Infectious Disease"/>
            <person name="Wu L."/>
            <person name="Ma J."/>
        </authorList>
    </citation>
    <scope>NUCLEOTIDE SEQUENCE [LARGE SCALE GENOMIC DNA]</scope>
    <source>
        <strain evidence="3">JCM 6923</strain>
    </source>
</reference>
<feature type="transmembrane region" description="Helical" evidence="1">
    <location>
        <begin position="96"/>
        <end position="114"/>
    </location>
</feature>
<feature type="transmembrane region" description="Helical" evidence="1">
    <location>
        <begin position="44"/>
        <end position="62"/>
    </location>
</feature>
<protein>
    <recommendedName>
        <fullName evidence="4">Intracellular septation protein A</fullName>
    </recommendedName>
</protein>
<dbReference type="Proteomes" id="UP001501721">
    <property type="component" value="Unassembled WGS sequence"/>
</dbReference>
<dbReference type="RefSeq" id="WP_346078928.1">
    <property type="nucleotide sequence ID" value="NZ_BAAATL010000011.1"/>
</dbReference>
<feature type="transmembrane region" description="Helical" evidence="1">
    <location>
        <begin position="213"/>
        <end position="234"/>
    </location>
</feature>
<evidence type="ECO:0000313" key="2">
    <source>
        <dbReference type="EMBL" id="GAA2481802.1"/>
    </source>
</evidence>
<keyword evidence="1" id="KW-0812">Transmembrane</keyword>
<evidence type="ECO:0008006" key="4">
    <source>
        <dbReference type="Google" id="ProtNLM"/>
    </source>
</evidence>
<sequence>MATRQIPQTDPNPAAGAAAAATEAATAAAAAEARRRTTALRRQIGAQLLFELVLPLGSYYGLRAAGTGQWLALVASGLLLVPWIVYGIVRQRRVNAMALFSLSLVAIATALSMVTGSPRVLNLRDSWVTAAIGCWILGTLLTRRPFIMTSSRGIVIAKVGEAGLKEWEARWDSEPAFRHHLRTLTAVWGSVFLLDAVLRVVLVYTISVDAFPLTSTLLWLAMLGGLIGFHNWYVTRNGLKV</sequence>
<organism evidence="2 3">
    <name type="scientific">Streptomyces graminearus</name>
    <dbReference type="NCBI Taxonomy" id="284030"/>
    <lineage>
        <taxon>Bacteria</taxon>
        <taxon>Bacillati</taxon>
        <taxon>Actinomycetota</taxon>
        <taxon>Actinomycetes</taxon>
        <taxon>Kitasatosporales</taxon>
        <taxon>Streptomycetaceae</taxon>
        <taxon>Streptomyces</taxon>
    </lineage>
</organism>
<dbReference type="NCBIfam" id="NF041646">
    <property type="entry name" value="VC0807_fam"/>
    <property type="match status" value="1"/>
</dbReference>
<feature type="transmembrane region" description="Helical" evidence="1">
    <location>
        <begin position="186"/>
        <end position="207"/>
    </location>
</feature>
<keyword evidence="1" id="KW-0472">Membrane</keyword>
<name>A0ABP5YI62_9ACTN</name>
<dbReference type="EMBL" id="BAAATL010000011">
    <property type="protein sequence ID" value="GAA2481802.1"/>
    <property type="molecule type" value="Genomic_DNA"/>
</dbReference>
<feature type="transmembrane region" description="Helical" evidence="1">
    <location>
        <begin position="126"/>
        <end position="142"/>
    </location>
</feature>
<comment type="caution">
    <text evidence="2">The sequence shown here is derived from an EMBL/GenBank/DDBJ whole genome shotgun (WGS) entry which is preliminary data.</text>
</comment>
<keyword evidence="1" id="KW-1133">Transmembrane helix</keyword>
<accession>A0ABP5YI62</accession>
<keyword evidence="3" id="KW-1185">Reference proteome</keyword>